<evidence type="ECO:0000313" key="2">
    <source>
        <dbReference type="EMBL" id="EEC42629.1"/>
    </source>
</evidence>
<feature type="region of interest" description="Disordered" evidence="1">
    <location>
        <begin position="625"/>
        <end position="650"/>
    </location>
</feature>
<organism evidence="2 3">
    <name type="scientific">Phaeodactylum tricornutum (strain CCAP 1055/1)</name>
    <dbReference type="NCBI Taxonomy" id="556484"/>
    <lineage>
        <taxon>Eukaryota</taxon>
        <taxon>Sar</taxon>
        <taxon>Stramenopiles</taxon>
        <taxon>Ochrophyta</taxon>
        <taxon>Bacillariophyta</taxon>
        <taxon>Bacillariophyceae</taxon>
        <taxon>Bacillariophycidae</taxon>
        <taxon>Naviculales</taxon>
        <taxon>Phaeodactylaceae</taxon>
        <taxon>Phaeodactylum</taxon>
    </lineage>
</organism>
<feature type="region of interest" description="Disordered" evidence="1">
    <location>
        <begin position="85"/>
        <end position="108"/>
    </location>
</feature>
<dbReference type="SUPFAM" id="SSF51197">
    <property type="entry name" value="Clavaminate synthase-like"/>
    <property type="match status" value="1"/>
</dbReference>
<evidence type="ECO:0000313" key="3">
    <source>
        <dbReference type="Proteomes" id="UP000000759"/>
    </source>
</evidence>
<dbReference type="eggNOG" id="ENOG502T95V">
    <property type="taxonomic scope" value="Eukaryota"/>
</dbReference>
<feature type="region of interest" description="Disordered" evidence="1">
    <location>
        <begin position="463"/>
        <end position="491"/>
    </location>
</feature>
<dbReference type="PANTHER" id="PTHR37563:SF2">
    <property type="entry name" value="PHYTANOYL-COA DIOXYGENASE FAMILY PROTEIN (AFU_ORTHOLOGUE AFUA_2G03330)"/>
    <property type="match status" value="1"/>
</dbReference>
<name>B7S465_PHATC</name>
<dbReference type="InterPro" id="IPR008775">
    <property type="entry name" value="Phytyl_CoA_dOase-like"/>
</dbReference>
<dbReference type="AlphaFoldDB" id="B7S465"/>
<dbReference type="InParanoid" id="B7S465"/>
<dbReference type="PANTHER" id="PTHR37563">
    <property type="entry name" value="PHYTANOYL-COA DIOXYGENASE FAMILY PROTEIN (AFU_ORTHOLOGUE AFUA_2G03330)"/>
    <property type="match status" value="1"/>
</dbReference>
<proteinExistence type="predicted"/>
<dbReference type="Proteomes" id="UP000000759">
    <property type="component" value="Unassembled WGS sequence"/>
</dbReference>
<dbReference type="InterPro" id="IPR051961">
    <property type="entry name" value="Fungal_Metabolite_Diox"/>
</dbReference>
<accession>B7S465</accession>
<dbReference type="OrthoDB" id="420046at2759"/>
<sequence length="998" mass="110781">MIDRSMDGLGWNTNLDRWGGRQRALTVNGVSARARVRVNSQRTINASIPPYSTSIYSQSLVSYAPLENSTSCGSLAVRMVTLRQRVPKTPPPPPSLPIVSGTARTQARQQAQLLQQKQQQALDRQNALRKEKLARQAAKKAAQQAAKNARKPANRRNNQTNPLALTCPQTSQPVWLVTATLTDIKTARQKSRPPYRSDRAYLVTVASPATRQAVYNVTADALAQLETNMLPPYGSRPWKVVVKVSDPTNNSINNANNASAKKATTKSPYFVFSPSGRLKLASFAHFLEKIPQPPKFPGYSSGTNANSRRRSQQSGGTDLEEDESHESTTVEVAADMNEHDQAVAALLEEEHDVDGLCALALEERWRVPLPTISLRWISPLRESFSTRKSAWERAVQLCRDETLLDKVLEGYGANGKPIKLVVPTKRMALQAGKLRFVRDGLWVVGQEEAWQWQRRLESETLTPTTILSNGGNDRKQMTVSGTDGSSTKTTQGRAPTALVYFLQSRRKMHQQARLAELRAGQETNLSAEMDTTMKVVGGAPPSEKAKISFTLREAESELRGVWKAILWQGPSMSDGKPQDTKVLTSTAETTAAAPAPDDDICTSENFFTKDAGKYLDRHCIDDQIVSPVSPSPISHEKSRTTSSSSSLATEEDSLVDTESVAIKLQQAAPLSTTSCLDATQSIAATELVVKRSSKVEKINSNDDPKTVDASKMVFVGPSATWRLCPEQVKRCYDAGLEHYDRIFETVRARDLWRELQDGFDLLRERGRGRFDMELPVFETPEFEFLTSIKKAPWMSIVREILGKDVVLIHKGIFLSLPGSARQDYHQDGVHLTTQYQKPCHAINVFVPLVDLTPKLGPTEFCLGSHILDNEAWDRDFCETPLVAAGTPVIFDYRLGHNGLANTSDTSRPILYCTYAAAADGKEFKDSVNFSRKRYHKIGDLVDKVPSRQERARKRVRAVEEQQLTEAIQESTLSMPENRTSINTEPAQTSKYLRSESSA</sequence>
<feature type="region of interest" description="Disordered" evidence="1">
    <location>
        <begin position="966"/>
        <end position="998"/>
    </location>
</feature>
<evidence type="ECO:0008006" key="4">
    <source>
        <dbReference type="Google" id="ProtNLM"/>
    </source>
</evidence>
<dbReference type="HOGENOM" id="CLU_298004_0_0_1"/>
<dbReference type="KEGG" id="pti:PHATRDRAFT_bd1695"/>
<dbReference type="Pfam" id="PF05721">
    <property type="entry name" value="PhyH"/>
    <property type="match status" value="1"/>
</dbReference>
<dbReference type="EMBL" id="DS999284">
    <property type="protein sequence ID" value="EEC42629.1"/>
    <property type="molecule type" value="Genomic_DNA"/>
</dbReference>
<gene>
    <name evidence="2" type="ORF">PHATRDRAFT_bd1695</name>
</gene>
<reference evidence="3" key="2">
    <citation type="submission" date="2008-08" db="EMBL/GenBank/DDBJ databases">
        <authorList>
            <consortium name="Diatom Consortium"/>
            <person name="Grigoriev I."/>
            <person name="Grimwood J."/>
            <person name="Kuo A."/>
            <person name="Otillar R.P."/>
            <person name="Salamov A."/>
            <person name="Detter J.C."/>
            <person name="Lindquist E."/>
            <person name="Shapiro H."/>
            <person name="Lucas S."/>
            <person name="Glavina del Rio T."/>
            <person name="Pitluck S."/>
            <person name="Rokhsar D."/>
            <person name="Bowler C."/>
        </authorList>
    </citation>
    <scope>GENOME REANNOTATION</scope>
    <source>
        <strain evidence="3">CCAP 1055/1</strain>
    </source>
</reference>
<evidence type="ECO:0000256" key="1">
    <source>
        <dbReference type="SAM" id="MobiDB-lite"/>
    </source>
</evidence>
<reference evidence="2 3" key="1">
    <citation type="journal article" date="2008" name="Nature">
        <title>The Phaeodactylum genome reveals the evolutionary history of diatom genomes.</title>
        <authorList>
            <person name="Bowler C."/>
            <person name="Allen A.E."/>
            <person name="Badger J.H."/>
            <person name="Grimwood J."/>
            <person name="Jabbari K."/>
            <person name="Kuo A."/>
            <person name="Maheswari U."/>
            <person name="Martens C."/>
            <person name="Maumus F."/>
            <person name="Otillar R.P."/>
            <person name="Rayko E."/>
            <person name="Salamov A."/>
            <person name="Vandepoele K."/>
            <person name="Beszteri B."/>
            <person name="Gruber A."/>
            <person name="Heijde M."/>
            <person name="Katinka M."/>
            <person name="Mock T."/>
            <person name="Valentin K."/>
            <person name="Verret F."/>
            <person name="Berges J.A."/>
            <person name="Brownlee C."/>
            <person name="Cadoret J.P."/>
            <person name="Chiovitti A."/>
            <person name="Choi C.J."/>
            <person name="Coesel S."/>
            <person name="De Martino A."/>
            <person name="Detter J.C."/>
            <person name="Durkin C."/>
            <person name="Falciatore A."/>
            <person name="Fournet J."/>
            <person name="Haruta M."/>
            <person name="Huysman M.J."/>
            <person name="Jenkins B.D."/>
            <person name="Jiroutova K."/>
            <person name="Jorgensen R.E."/>
            <person name="Joubert Y."/>
            <person name="Kaplan A."/>
            <person name="Kroger N."/>
            <person name="Kroth P.G."/>
            <person name="La Roche J."/>
            <person name="Lindquist E."/>
            <person name="Lommer M."/>
            <person name="Martin-Jezequel V."/>
            <person name="Lopez P.J."/>
            <person name="Lucas S."/>
            <person name="Mangogna M."/>
            <person name="McGinnis K."/>
            <person name="Medlin L.K."/>
            <person name="Montsant A."/>
            <person name="Oudot-Le Secq M.P."/>
            <person name="Napoli C."/>
            <person name="Obornik M."/>
            <person name="Parker M.S."/>
            <person name="Petit J.L."/>
            <person name="Porcel B.M."/>
            <person name="Poulsen N."/>
            <person name="Robison M."/>
            <person name="Rychlewski L."/>
            <person name="Rynearson T.A."/>
            <person name="Schmutz J."/>
            <person name="Shapiro H."/>
            <person name="Siaut M."/>
            <person name="Stanley M."/>
            <person name="Sussman M.R."/>
            <person name="Taylor A.R."/>
            <person name="Vardi A."/>
            <person name="von Dassow P."/>
            <person name="Vyverman W."/>
            <person name="Willis A."/>
            <person name="Wyrwicz L.S."/>
            <person name="Rokhsar D.S."/>
            <person name="Weissenbach J."/>
            <person name="Armbrust E.V."/>
            <person name="Green B.R."/>
            <person name="Van de Peer Y."/>
            <person name="Grigoriev I.V."/>
        </authorList>
    </citation>
    <scope>NUCLEOTIDE SEQUENCE [LARGE SCALE GENOMIC DNA]</scope>
    <source>
        <strain evidence="2 3">CCAP 1055/1</strain>
    </source>
</reference>
<dbReference type="PaxDb" id="2850-Phatrdraft1695"/>
<feature type="region of interest" description="Disordered" evidence="1">
    <location>
        <begin position="137"/>
        <end position="166"/>
    </location>
</feature>
<dbReference type="GeneID" id="7204804"/>
<feature type="compositionally biased region" description="Low complexity" evidence="1">
    <location>
        <begin position="137"/>
        <end position="147"/>
    </location>
</feature>
<protein>
    <recommendedName>
        <fullName evidence="4">Phytanoyl-CoA dioxygenase</fullName>
    </recommendedName>
</protein>
<dbReference type="RefSeq" id="XP_002176393.1">
    <property type="nucleotide sequence ID" value="XM_002176357.1"/>
</dbReference>
<feature type="compositionally biased region" description="Polar residues" evidence="1">
    <location>
        <begin position="300"/>
        <end position="316"/>
    </location>
</feature>
<feature type="region of interest" description="Disordered" evidence="1">
    <location>
        <begin position="294"/>
        <end position="328"/>
    </location>
</feature>
<dbReference type="Gene3D" id="2.60.120.620">
    <property type="entry name" value="q2cbj1_9rhob like domain"/>
    <property type="match status" value="1"/>
</dbReference>
<keyword evidence="3" id="KW-1185">Reference proteome</keyword>